<dbReference type="EMBL" id="JARAOO010000013">
    <property type="protein sequence ID" value="KAJ7945493.1"/>
    <property type="molecule type" value="Genomic_DNA"/>
</dbReference>
<dbReference type="InterPro" id="IPR035669">
    <property type="entry name" value="SGNH_plant_lipase-like"/>
</dbReference>
<feature type="chain" id="PRO_5041924147" evidence="5">
    <location>
        <begin position="26"/>
        <end position="404"/>
    </location>
</feature>
<name>A0AAD7P7R9_QUISA</name>
<accession>A0AAD7P7R9</accession>
<dbReference type="GO" id="GO:0016788">
    <property type="term" value="F:hydrolase activity, acting on ester bonds"/>
    <property type="evidence" value="ECO:0007669"/>
    <property type="project" value="InterPro"/>
</dbReference>
<dbReference type="PANTHER" id="PTHR22835">
    <property type="entry name" value="ZINC FINGER FYVE DOMAIN CONTAINING PROTEIN"/>
    <property type="match status" value="1"/>
</dbReference>
<evidence type="ECO:0000313" key="7">
    <source>
        <dbReference type="Proteomes" id="UP001163823"/>
    </source>
</evidence>
<dbReference type="KEGG" id="qsa:O6P43_030547"/>
<reference evidence="6" key="1">
    <citation type="journal article" date="2023" name="Science">
        <title>Elucidation of the pathway for biosynthesis of saponin adjuvants from the soapbark tree.</title>
        <authorList>
            <person name="Reed J."/>
            <person name="Orme A."/>
            <person name="El-Demerdash A."/>
            <person name="Owen C."/>
            <person name="Martin L.B.B."/>
            <person name="Misra R.C."/>
            <person name="Kikuchi S."/>
            <person name="Rejzek M."/>
            <person name="Martin A.C."/>
            <person name="Harkess A."/>
            <person name="Leebens-Mack J."/>
            <person name="Louveau T."/>
            <person name="Stephenson M.J."/>
            <person name="Osbourn A."/>
        </authorList>
    </citation>
    <scope>NUCLEOTIDE SEQUENCE</scope>
    <source>
        <strain evidence="6">S10</strain>
    </source>
</reference>
<evidence type="ECO:0000256" key="2">
    <source>
        <dbReference type="ARBA" id="ARBA00022729"/>
    </source>
</evidence>
<evidence type="ECO:0000256" key="4">
    <source>
        <dbReference type="ARBA" id="ARBA00023180"/>
    </source>
</evidence>
<evidence type="ECO:0000313" key="6">
    <source>
        <dbReference type="EMBL" id="KAJ7945493.1"/>
    </source>
</evidence>
<dbReference type="AlphaFoldDB" id="A0AAD7P7R9"/>
<comment type="caution">
    <text evidence="6">The sequence shown here is derived from an EMBL/GenBank/DDBJ whole genome shotgun (WGS) entry which is preliminary data.</text>
</comment>
<keyword evidence="2 5" id="KW-0732">Signal</keyword>
<feature type="signal peptide" evidence="5">
    <location>
        <begin position="1"/>
        <end position="25"/>
    </location>
</feature>
<protein>
    <submittedName>
        <fullName evidence="6">GDSL esterase/lipase</fullName>
    </submittedName>
</protein>
<dbReference type="Proteomes" id="UP001163823">
    <property type="component" value="Chromosome 13"/>
</dbReference>
<gene>
    <name evidence="6" type="ORF">O6P43_030547</name>
</gene>
<dbReference type="InterPro" id="IPR036514">
    <property type="entry name" value="SGNH_hydro_sf"/>
</dbReference>
<dbReference type="InterPro" id="IPR001087">
    <property type="entry name" value="GDSL"/>
</dbReference>
<evidence type="ECO:0000256" key="5">
    <source>
        <dbReference type="SAM" id="SignalP"/>
    </source>
</evidence>
<dbReference type="Pfam" id="PF00657">
    <property type="entry name" value="Lipase_GDSL"/>
    <property type="match status" value="1"/>
</dbReference>
<dbReference type="Gene3D" id="3.40.50.1110">
    <property type="entry name" value="SGNH hydrolase"/>
    <property type="match status" value="1"/>
</dbReference>
<organism evidence="6 7">
    <name type="scientific">Quillaja saponaria</name>
    <name type="common">Soap bark tree</name>
    <dbReference type="NCBI Taxonomy" id="32244"/>
    <lineage>
        <taxon>Eukaryota</taxon>
        <taxon>Viridiplantae</taxon>
        <taxon>Streptophyta</taxon>
        <taxon>Embryophyta</taxon>
        <taxon>Tracheophyta</taxon>
        <taxon>Spermatophyta</taxon>
        <taxon>Magnoliopsida</taxon>
        <taxon>eudicotyledons</taxon>
        <taxon>Gunneridae</taxon>
        <taxon>Pentapetalae</taxon>
        <taxon>rosids</taxon>
        <taxon>fabids</taxon>
        <taxon>Fabales</taxon>
        <taxon>Quillajaceae</taxon>
        <taxon>Quillaja</taxon>
    </lineage>
</organism>
<keyword evidence="4" id="KW-0325">Glycoprotein</keyword>
<dbReference type="CDD" id="cd01837">
    <property type="entry name" value="SGNH_plant_lipase_like"/>
    <property type="match status" value="1"/>
</dbReference>
<evidence type="ECO:0000256" key="1">
    <source>
        <dbReference type="ARBA" id="ARBA00008668"/>
    </source>
</evidence>
<keyword evidence="3" id="KW-0378">Hydrolase</keyword>
<dbReference type="SUPFAM" id="SSF52266">
    <property type="entry name" value="SGNH hydrolase"/>
    <property type="match status" value="1"/>
</dbReference>
<sequence length="404" mass="44570">MMNSKFLFLHVAIFIAILSFTPTSAHNKSRKSIAPSAPTSSQADYKGSFSAQVNFKGSFSKVYAFGDSYTDTGNAYHLGALKTFVKGIITHNSTNNLPGYRLSNGRLVIDYLCDALALPPLTPFKDLSTNSSAGVNFAIAGSTALSSDFFINHKIAHSLMWKAIPESFQTQIDWFHKFIQDTECKGKTLSECKIDFDNSLFWIGEMGGNDYARLYGSTVAVRFLTELAVNHVCKLVTTMLETGAKYIVVQGLPPAGCLPLNLALHPLHDRDAMGCSASANAIIQAHNELLQKKLDEIRRQFSGCMIVYADYWGAFHKILSNLKQFHFEEPFKACCGAGQGPFNFDLHRLCGATGSSTCADPSKFISWDGIHLTEAMHRHLAELLFNQGYCKPSFHDLIKMKTGT</sequence>
<dbReference type="PANTHER" id="PTHR22835:SF532">
    <property type="entry name" value="SERINE-RICH ADHESIN FOR PLATELETS-LIKE ISOFORM X1"/>
    <property type="match status" value="1"/>
</dbReference>
<proteinExistence type="inferred from homology"/>
<keyword evidence="7" id="KW-1185">Reference proteome</keyword>
<comment type="similarity">
    <text evidence="1">Belongs to the 'GDSL' lipolytic enzyme family.</text>
</comment>
<evidence type="ECO:0000256" key="3">
    <source>
        <dbReference type="ARBA" id="ARBA00022801"/>
    </source>
</evidence>